<accession>A0ABN2HW84</accession>
<reference evidence="1 2" key="1">
    <citation type="journal article" date="2019" name="Int. J. Syst. Evol. Microbiol.">
        <title>The Global Catalogue of Microorganisms (GCM) 10K type strain sequencing project: providing services to taxonomists for standard genome sequencing and annotation.</title>
        <authorList>
            <consortium name="The Broad Institute Genomics Platform"/>
            <consortium name="The Broad Institute Genome Sequencing Center for Infectious Disease"/>
            <person name="Wu L."/>
            <person name="Ma J."/>
        </authorList>
    </citation>
    <scope>NUCLEOTIDE SEQUENCE [LARGE SCALE GENOMIC DNA]</scope>
    <source>
        <strain evidence="1 2">JCM 15577</strain>
    </source>
</reference>
<dbReference type="EMBL" id="BAAAPL010000001">
    <property type="protein sequence ID" value="GAA1694626.1"/>
    <property type="molecule type" value="Genomic_DNA"/>
</dbReference>
<organism evidence="1 2">
    <name type="scientific">Microbacterium sediminicola</name>
    <dbReference type="NCBI Taxonomy" id="415210"/>
    <lineage>
        <taxon>Bacteria</taxon>
        <taxon>Bacillati</taxon>
        <taxon>Actinomycetota</taxon>
        <taxon>Actinomycetes</taxon>
        <taxon>Micrococcales</taxon>
        <taxon>Microbacteriaceae</taxon>
        <taxon>Microbacterium</taxon>
    </lineage>
</organism>
<keyword evidence="2" id="KW-1185">Reference proteome</keyword>
<proteinExistence type="predicted"/>
<name>A0ABN2HW84_9MICO</name>
<dbReference type="Proteomes" id="UP001501690">
    <property type="component" value="Unassembled WGS sequence"/>
</dbReference>
<gene>
    <name evidence="1" type="ORF">GCM10009808_09630</name>
</gene>
<evidence type="ECO:0000313" key="2">
    <source>
        <dbReference type="Proteomes" id="UP001501690"/>
    </source>
</evidence>
<comment type="caution">
    <text evidence="1">The sequence shown here is derived from an EMBL/GenBank/DDBJ whole genome shotgun (WGS) entry which is preliminary data.</text>
</comment>
<evidence type="ECO:0000313" key="1">
    <source>
        <dbReference type="EMBL" id="GAA1694626.1"/>
    </source>
</evidence>
<sequence length="342" mass="37816">MPIPQDLPPVIVQLHVVKTAEEYPAIDIGSSVICRDMIDVVRFAVRRGSAASRPQAPAVAHRERNPLLRGEEALFVADIQGIPARIDGDVGASVLAERPIDDRARECVAAVFRVAHPHHPPERIPRADRIGDDDHPHARLTGAEHILGAGESPGPQRVDEEVVLELLVGARIVGQLRRRIALIHRDKPRTTPSRPHRRRQHGLHEQCHLVVEGDVSVVLAVLVDPHPQRPLLEPLLESAFRAHGVEDVAHRPRASAQFFDVRARSGLIDESLGGDAPRECGGLCIHAIDRRFAEPHPDRIVLRKAEGAVQQRGAQRRVPRRPWGSGRHFATTAWPRAVARAR</sequence>
<protein>
    <submittedName>
        <fullName evidence="1">Uncharacterized protein</fullName>
    </submittedName>
</protein>